<dbReference type="Pfam" id="PF01266">
    <property type="entry name" value="DAO"/>
    <property type="match status" value="1"/>
</dbReference>
<proteinExistence type="inferred from homology"/>
<evidence type="ECO:0000256" key="5">
    <source>
        <dbReference type="ARBA" id="ARBA00023002"/>
    </source>
</evidence>
<evidence type="ECO:0000259" key="6">
    <source>
        <dbReference type="Pfam" id="PF01266"/>
    </source>
</evidence>
<dbReference type="SUPFAM" id="SSF54373">
    <property type="entry name" value="FAD-linked reductases, C-terminal domain"/>
    <property type="match status" value="1"/>
</dbReference>
<dbReference type="PANTHER" id="PTHR11530">
    <property type="entry name" value="D-AMINO ACID OXIDASE"/>
    <property type="match status" value="1"/>
</dbReference>
<evidence type="ECO:0000256" key="3">
    <source>
        <dbReference type="ARBA" id="ARBA00022630"/>
    </source>
</evidence>
<dbReference type="GeneID" id="106742256"/>
<dbReference type="SUPFAM" id="SSF51971">
    <property type="entry name" value="Nucleotide-binding domain"/>
    <property type="match status" value="1"/>
</dbReference>
<evidence type="ECO:0000313" key="8">
    <source>
        <dbReference type="RefSeq" id="XP_014470496.1"/>
    </source>
</evidence>
<dbReference type="GO" id="GO:0071949">
    <property type="term" value="F:FAD binding"/>
    <property type="evidence" value="ECO:0007669"/>
    <property type="project" value="InterPro"/>
</dbReference>
<evidence type="ECO:0000256" key="4">
    <source>
        <dbReference type="ARBA" id="ARBA00022827"/>
    </source>
</evidence>
<accession>A0A6P3WWK7</accession>
<comment type="cofactor">
    <cofactor evidence="1">
        <name>FAD</name>
        <dbReference type="ChEBI" id="CHEBI:57692"/>
    </cofactor>
</comment>
<dbReference type="InterPro" id="IPR006181">
    <property type="entry name" value="D-amino_acid_oxidase_CS"/>
</dbReference>
<organism evidence="7 8">
    <name type="scientific">Dinoponera quadriceps</name>
    <name type="common">South American ant</name>
    <dbReference type="NCBI Taxonomy" id="609295"/>
    <lineage>
        <taxon>Eukaryota</taxon>
        <taxon>Metazoa</taxon>
        <taxon>Ecdysozoa</taxon>
        <taxon>Arthropoda</taxon>
        <taxon>Hexapoda</taxon>
        <taxon>Insecta</taxon>
        <taxon>Pterygota</taxon>
        <taxon>Neoptera</taxon>
        <taxon>Endopterygota</taxon>
        <taxon>Hymenoptera</taxon>
        <taxon>Apocrita</taxon>
        <taxon>Aculeata</taxon>
        <taxon>Formicoidea</taxon>
        <taxon>Formicidae</taxon>
        <taxon>Ponerinae</taxon>
        <taxon>Ponerini</taxon>
        <taxon>Dinoponera</taxon>
    </lineage>
</organism>
<dbReference type="GO" id="GO:0019478">
    <property type="term" value="P:D-amino acid catabolic process"/>
    <property type="evidence" value="ECO:0007669"/>
    <property type="project" value="TreeGrafter"/>
</dbReference>
<protein>
    <submittedName>
        <fullName evidence="8">D-aspartate oxidase</fullName>
    </submittedName>
</protein>
<evidence type="ECO:0000256" key="2">
    <source>
        <dbReference type="ARBA" id="ARBA00006730"/>
    </source>
</evidence>
<dbReference type="GO" id="GO:0005737">
    <property type="term" value="C:cytoplasm"/>
    <property type="evidence" value="ECO:0007669"/>
    <property type="project" value="TreeGrafter"/>
</dbReference>
<dbReference type="Gene3D" id="3.40.50.720">
    <property type="entry name" value="NAD(P)-binding Rossmann-like Domain"/>
    <property type="match status" value="1"/>
</dbReference>
<dbReference type="CTD" id="36128"/>
<comment type="similarity">
    <text evidence="2">Belongs to the DAMOX/DASOX family.</text>
</comment>
<reference evidence="8" key="1">
    <citation type="submission" date="2025-08" db="UniProtKB">
        <authorList>
            <consortium name="RefSeq"/>
        </authorList>
    </citation>
    <scope>IDENTIFICATION</scope>
</reference>
<evidence type="ECO:0000313" key="7">
    <source>
        <dbReference type="Proteomes" id="UP000515204"/>
    </source>
</evidence>
<feature type="domain" description="FAD dependent oxidoreductase" evidence="6">
    <location>
        <begin position="2"/>
        <end position="322"/>
    </location>
</feature>
<gene>
    <name evidence="8" type="primary">LOC106742256</name>
</gene>
<keyword evidence="3" id="KW-0285">Flavoprotein</keyword>
<dbReference type="InterPro" id="IPR023209">
    <property type="entry name" value="DAO"/>
</dbReference>
<dbReference type="GO" id="GO:0003884">
    <property type="term" value="F:D-amino-acid oxidase activity"/>
    <property type="evidence" value="ECO:0007669"/>
    <property type="project" value="InterPro"/>
</dbReference>
<name>A0A6P3WWK7_DINQU</name>
<keyword evidence="7" id="KW-1185">Reference proteome</keyword>
<dbReference type="AlphaFoldDB" id="A0A6P3WWK7"/>
<sequence>MKVAVVGGGVVGLTTSLLLRRELRNAEVTVLASDFDDTVSHVAAGIFRVGASYSGPTERITRQWIRDSYEYYDNIRKSEEASHAGVIDIAGYMFANSSPSTVENHWIEDLVPIYRRATEEELRLVGGDWKYGSYFSTLLTQCSLYLPWARQQLQADGVTLRRRKLRSLDELAGEFDLVMNCSGLGARELCNDKRMVSLRGQVIKVKAPWIKTFFYGELDTYVIPGCHSVVTLGGSRSFDSENTRLCRHESAAIRERCDALVPSLRHAETVRQEVGLRPHREGNVRVEADFMRDGRSNRVIVVHNYGHGGYGVCTAPGTAMYALRLAVDAHKSSTAKL</sequence>
<dbReference type="OrthoDB" id="2015447at2759"/>
<dbReference type="KEGG" id="dqu:106742256"/>
<keyword evidence="5" id="KW-0560">Oxidoreductase</keyword>
<dbReference type="PIRSF" id="PIRSF000189">
    <property type="entry name" value="D-aa_oxidase"/>
    <property type="match status" value="1"/>
</dbReference>
<dbReference type="PANTHER" id="PTHR11530:SF17">
    <property type="entry name" value="RE49860P"/>
    <property type="match status" value="1"/>
</dbReference>
<evidence type="ECO:0000256" key="1">
    <source>
        <dbReference type="ARBA" id="ARBA00001974"/>
    </source>
</evidence>
<keyword evidence="4" id="KW-0274">FAD</keyword>
<dbReference type="InterPro" id="IPR006076">
    <property type="entry name" value="FAD-dep_OxRdtase"/>
</dbReference>
<dbReference type="Gene3D" id="3.30.9.10">
    <property type="entry name" value="D-Amino Acid Oxidase, subunit A, domain 2"/>
    <property type="match status" value="1"/>
</dbReference>
<dbReference type="PROSITE" id="PS00677">
    <property type="entry name" value="DAO"/>
    <property type="match status" value="1"/>
</dbReference>
<dbReference type="RefSeq" id="XP_014470496.1">
    <property type="nucleotide sequence ID" value="XM_014615010.1"/>
</dbReference>
<dbReference type="Proteomes" id="UP000515204">
    <property type="component" value="Unplaced"/>
</dbReference>